<dbReference type="InterPro" id="IPR001932">
    <property type="entry name" value="PPM-type_phosphatase-like_dom"/>
</dbReference>
<dbReference type="EMBL" id="FNET01000001">
    <property type="protein sequence ID" value="SDJ22942.1"/>
    <property type="molecule type" value="Genomic_DNA"/>
</dbReference>
<dbReference type="SMART" id="SM00331">
    <property type="entry name" value="PP2C_SIG"/>
    <property type="match status" value="1"/>
</dbReference>
<dbReference type="CDD" id="cd00143">
    <property type="entry name" value="PP2Cc"/>
    <property type="match status" value="1"/>
</dbReference>
<evidence type="ECO:0000259" key="1">
    <source>
        <dbReference type="PROSITE" id="PS51746"/>
    </source>
</evidence>
<dbReference type="Pfam" id="PF13672">
    <property type="entry name" value="PP2C_2"/>
    <property type="match status" value="1"/>
</dbReference>
<dbReference type="SMART" id="SM00332">
    <property type="entry name" value="PP2Cc"/>
    <property type="match status" value="1"/>
</dbReference>
<proteinExistence type="predicted"/>
<dbReference type="InterPro" id="IPR036457">
    <property type="entry name" value="PPM-type-like_dom_sf"/>
</dbReference>
<dbReference type="InterPro" id="IPR025874">
    <property type="entry name" value="DZR"/>
</dbReference>
<organism evidence="2 3">
    <name type="scientific">Lentzea albidocapillata subsp. violacea</name>
    <dbReference type="NCBI Taxonomy" id="128104"/>
    <lineage>
        <taxon>Bacteria</taxon>
        <taxon>Bacillati</taxon>
        <taxon>Actinomycetota</taxon>
        <taxon>Actinomycetes</taxon>
        <taxon>Pseudonocardiales</taxon>
        <taxon>Pseudonocardiaceae</taxon>
        <taxon>Lentzea</taxon>
    </lineage>
</organism>
<dbReference type="PROSITE" id="PS51746">
    <property type="entry name" value="PPM_2"/>
    <property type="match status" value="1"/>
</dbReference>
<evidence type="ECO:0000313" key="2">
    <source>
        <dbReference type="EMBL" id="SDJ22942.1"/>
    </source>
</evidence>
<accession>A0A1G8S1C5</accession>
<gene>
    <name evidence="2" type="ORF">SAMN04488074_101847</name>
</gene>
<protein>
    <submittedName>
        <fullName evidence="2">Serine/threonine protein phosphatase PrpC</fullName>
    </submittedName>
</protein>
<dbReference type="AlphaFoldDB" id="A0A1G8S1C5"/>
<dbReference type="Proteomes" id="UP000199682">
    <property type="component" value="Unassembled WGS sequence"/>
</dbReference>
<dbReference type="SUPFAM" id="SSF81606">
    <property type="entry name" value="PP2C-like"/>
    <property type="match status" value="1"/>
</dbReference>
<dbReference type="Gene3D" id="3.60.40.10">
    <property type="entry name" value="PPM-type phosphatase domain"/>
    <property type="match status" value="1"/>
</dbReference>
<dbReference type="RefSeq" id="WP_090004247.1">
    <property type="nucleotide sequence ID" value="NZ_FNET01000001.1"/>
</dbReference>
<feature type="domain" description="PPM-type phosphatase" evidence="1">
    <location>
        <begin position="79"/>
        <end position="318"/>
    </location>
</feature>
<evidence type="ECO:0000313" key="3">
    <source>
        <dbReference type="Proteomes" id="UP000199682"/>
    </source>
</evidence>
<dbReference type="Pfam" id="PF12773">
    <property type="entry name" value="DZR"/>
    <property type="match status" value="1"/>
</dbReference>
<name>A0A1G8S1C5_9PSEU</name>
<reference evidence="3" key="1">
    <citation type="submission" date="2016-10" db="EMBL/GenBank/DDBJ databases">
        <authorList>
            <person name="Varghese N."/>
            <person name="Submissions S."/>
        </authorList>
    </citation>
    <scope>NUCLEOTIDE SEQUENCE [LARGE SCALE GENOMIC DNA]</scope>
    <source>
        <strain evidence="3">DSM 44796</strain>
    </source>
</reference>
<sequence>MDTLKCPECFAPVAAEDRFCEACGRNLLVRRTPLGGPTGPAQASCILCGSPDIDDEDYCTQCGRHQPSARDRVEYTLGAVSGVSDRGKRRARNEDSMAFGHVAGKGVAAVVCDGVASSERAEQASQAAADAAVDVLLNALIDTADAEQAMVDAVAASCFAVEQLVENEPMEPGARGVAPSCTFVSALVTGSSVTIGWVGDSRAYWLSAEGSKQLTSDDTWAAQLVSEGVLTEEQARTDRRAHVLSRWIGADAGRVEPQVVTLKPTSPGVFLLCSDGLHNYRPEPEDLQPLLPCGPEEFVKVALEAGGHDNITVVLVPFSPHVAE</sequence>